<dbReference type="AlphaFoldDB" id="A0A843W9P6"/>
<organism evidence="2 3">
    <name type="scientific">Colocasia esculenta</name>
    <name type="common">Wild taro</name>
    <name type="synonym">Arum esculentum</name>
    <dbReference type="NCBI Taxonomy" id="4460"/>
    <lineage>
        <taxon>Eukaryota</taxon>
        <taxon>Viridiplantae</taxon>
        <taxon>Streptophyta</taxon>
        <taxon>Embryophyta</taxon>
        <taxon>Tracheophyta</taxon>
        <taxon>Spermatophyta</taxon>
        <taxon>Magnoliopsida</taxon>
        <taxon>Liliopsida</taxon>
        <taxon>Araceae</taxon>
        <taxon>Aroideae</taxon>
        <taxon>Colocasieae</taxon>
        <taxon>Colocasia</taxon>
    </lineage>
</organism>
<evidence type="ECO:0000313" key="2">
    <source>
        <dbReference type="EMBL" id="MQM03628.1"/>
    </source>
</evidence>
<protein>
    <submittedName>
        <fullName evidence="2">Uncharacterized protein</fullName>
    </submittedName>
</protein>
<keyword evidence="3" id="KW-1185">Reference proteome</keyword>
<sequence>MGIAPRYGVSSRNSATPRDQRSSNHSSEPVKS</sequence>
<dbReference type="EMBL" id="NMUH01003070">
    <property type="protein sequence ID" value="MQM03628.1"/>
    <property type="molecule type" value="Genomic_DNA"/>
</dbReference>
<reference evidence="2" key="1">
    <citation type="submission" date="2017-07" db="EMBL/GenBank/DDBJ databases">
        <title>Taro Niue Genome Assembly and Annotation.</title>
        <authorList>
            <person name="Atibalentja N."/>
            <person name="Keating K."/>
            <person name="Fields C.J."/>
        </authorList>
    </citation>
    <scope>NUCLEOTIDE SEQUENCE</scope>
    <source>
        <strain evidence="2">Niue_2</strain>
        <tissue evidence="2">Leaf</tissue>
    </source>
</reference>
<feature type="compositionally biased region" description="Basic and acidic residues" evidence="1">
    <location>
        <begin position="18"/>
        <end position="32"/>
    </location>
</feature>
<proteinExistence type="predicted"/>
<gene>
    <name evidence="2" type="ORF">Taro_036414</name>
</gene>
<name>A0A843W9P6_COLES</name>
<dbReference type="Proteomes" id="UP000652761">
    <property type="component" value="Unassembled WGS sequence"/>
</dbReference>
<accession>A0A843W9P6</accession>
<evidence type="ECO:0000256" key="1">
    <source>
        <dbReference type="SAM" id="MobiDB-lite"/>
    </source>
</evidence>
<feature type="non-terminal residue" evidence="2">
    <location>
        <position position="32"/>
    </location>
</feature>
<evidence type="ECO:0000313" key="3">
    <source>
        <dbReference type="Proteomes" id="UP000652761"/>
    </source>
</evidence>
<comment type="caution">
    <text evidence="2">The sequence shown here is derived from an EMBL/GenBank/DDBJ whole genome shotgun (WGS) entry which is preliminary data.</text>
</comment>
<feature type="region of interest" description="Disordered" evidence="1">
    <location>
        <begin position="1"/>
        <end position="32"/>
    </location>
</feature>